<evidence type="ECO:0000313" key="1">
    <source>
        <dbReference type="EMBL" id="KAI4860992.1"/>
    </source>
</evidence>
<dbReference type="Proteomes" id="UP001497700">
    <property type="component" value="Unassembled WGS sequence"/>
</dbReference>
<name>A0ACB9YNM5_9PEZI</name>
<sequence length="281" mass="31636">MAIPYELIAASKPFRILVGPDKKEFTMHTELLGRMSKPLRTLVKGDMKEAKEGVAEWPEIDEGTFIRFWEFAYTGDYKAAEPFIDAPAPSDLANGNAQTLANRNQNGQYYEEEQEDGYHNYNYGYGSRTATTTSKREMWKQFQNQFSTEQDKAPAEQPNKDPSANYSEALLSHARLYAFADYYCVDALMALCLRKLHRTLKVFSLHGGARVTDVAQLVDYAYKNTVSGKAAGGEPDGLRSMLATYAACKVEGLWDNIYFQDVLESGEVAKAIIGQLMRRLK</sequence>
<organism evidence="1 2">
    <name type="scientific">Hypoxylon rubiginosum</name>
    <dbReference type="NCBI Taxonomy" id="110542"/>
    <lineage>
        <taxon>Eukaryota</taxon>
        <taxon>Fungi</taxon>
        <taxon>Dikarya</taxon>
        <taxon>Ascomycota</taxon>
        <taxon>Pezizomycotina</taxon>
        <taxon>Sordariomycetes</taxon>
        <taxon>Xylariomycetidae</taxon>
        <taxon>Xylariales</taxon>
        <taxon>Hypoxylaceae</taxon>
        <taxon>Hypoxylon</taxon>
    </lineage>
</organism>
<gene>
    <name evidence="1" type="ORF">F4820DRAFT_84924</name>
</gene>
<accession>A0ACB9YNM5</accession>
<proteinExistence type="predicted"/>
<evidence type="ECO:0000313" key="2">
    <source>
        <dbReference type="Proteomes" id="UP001497700"/>
    </source>
</evidence>
<dbReference type="EMBL" id="MU393566">
    <property type="protein sequence ID" value="KAI4860992.1"/>
    <property type="molecule type" value="Genomic_DNA"/>
</dbReference>
<keyword evidence="2" id="KW-1185">Reference proteome</keyword>
<protein>
    <submittedName>
        <fullName evidence="1">Uncharacterized protein</fullName>
    </submittedName>
</protein>
<reference evidence="1 2" key="1">
    <citation type="journal article" date="2022" name="New Phytol.">
        <title>Ecological generalism drives hyperdiversity of secondary metabolite gene clusters in xylarialean endophytes.</title>
        <authorList>
            <person name="Franco M.E.E."/>
            <person name="Wisecaver J.H."/>
            <person name="Arnold A.E."/>
            <person name="Ju Y.M."/>
            <person name="Slot J.C."/>
            <person name="Ahrendt S."/>
            <person name="Moore L.P."/>
            <person name="Eastman K.E."/>
            <person name="Scott K."/>
            <person name="Konkel Z."/>
            <person name="Mondo S.J."/>
            <person name="Kuo A."/>
            <person name="Hayes R.D."/>
            <person name="Haridas S."/>
            <person name="Andreopoulos B."/>
            <person name="Riley R."/>
            <person name="LaButti K."/>
            <person name="Pangilinan J."/>
            <person name="Lipzen A."/>
            <person name="Amirebrahimi M."/>
            <person name="Yan J."/>
            <person name="Adam C."/>
            <person name="Keymanesh K."/>
            <person name="Ng V."/>
            <person name="Louie K."/>
            <person name="Northen T."/>
            <person name="Drula E."/>
            <person name="Henrissat B."/>
            <person name="Hsieh H.M."/>
            <person name="Youens-Clark K."/>
            <person name="Lutzoni F."/>
            <person name="Miadlikowska J."/>
            <person name="Eastwood D.C."/>
            <person name="Hamelin R.C."/>
            <person name="Grigoriev I.V."/>
            <person name="U'Ren J.M."/>
        </authorList>
    </citation>
    <scope>NUCLEOTIDE SEQUENCE [LARGE SCALE GENOMIC DNA]</scope>
    <source>
        <strain evidence="1 2">CBS 119005</strain>
    </source>
</reference>
<comment type="caution">
    <text evidence="1">The sequence shown here is derived from an EMBL/GenBank/DDBJ whole genome shotgun (WGS) entry which is preliminary data.</text>
</comment>